<evidence type="ECO:0000256" key="2">
    <source>
        <dbReference type="ARBA" id="ARBA00023002"/>
    </source>
</evidence>
<organism evidence="6 7">
    <name type="scientific">Litorihabitans aurantiacus</name>
    <dbReference type="NCBI Taxonomy" id="1930061"/>
    <lineage>
        <taxon>Bacteria</taxon>
        <taxon>Bacillati</taxon>
        <taxon>Actinomycetota</taxon>
        <taxon>Actinomycetes</taxon>
        <taxon>Micrococcales</taxon>
        <taxon>Beutenbergiaceae</taxon>
        <taxon>Litorihabitans</taxon>
    </lineage>
</organism>
<evidence type="ECO:0000256" key="4">
    <source>
        <dbReference type="RuleBase" id="RU003345"/>
    </source>
</evidence>
<dbReference type="GO" id="GO:0004777">
    <property type="term" value="F:succinate-semialdehyde dehydrogenase (NAD+) activity"/>
    <property type="evidence" value="ECO:0007669"/>
    <property type="project" value="TreeGrafter"/>
</dbReference>
<sequence>MLRTSMELGGNAPFLVFDDADVEAAVAGAMQAKFRNVGQACTAANRFLVHESVAADVTARLVAQVEALRVGPGDREGTTIGPLVDARAVERITALVDDAVAAGARVLTSRDLPDDLPPGGSYLAPAVVVDVPAHAAILREEIFGPVVTIQTFADEDEAVALANGTEFGLVSYAYTRDLARAQRLVERLETGMTGINVGVVSNAAAPFGGVKASGLGREGGSEGLEEYQSVKYALTPA</sequence>
<comment type="similarity">
    <text evidence="1 4">Belongs to the aldehyde dehydrogenase family.</text>
</comment>
<dbReference type="GO" id="GO:0009450">
    <property type="term" value="P:gamma-aminobutyric acid catabolic process"/>
    <property type="evidence" value="ECO:0007669"/>
    <property type="project" value="TreeGrafter"/>
</dbReference>
<gene>
    <name evidence="6" type="ORF">GCM10025875_11490</name>
</gene>
<dbReference type="Gene3D" id="3.40.605.10">
    <property type="entry name" value="Aldehyde Dehydrogenase, Chain A, domain 1"/>
    <property type="match status" value="1"/>
</dbReference>
<dbReference type="PANTHER" id="PTHR43353:SF5">
    <property type="entry name" value="SUCCINATE-SEMIALDEHYDE DEHYDROGENASE, MITOCHONDRIAL"/>
    <property type="match status" value="1"/>
</dbReference>
<dbReference type="Gene3D" id="3.40.309.10">
    <property type="entry name" value="Aldehyde Dehydrogenase, Chain A, domain 2"/>
    <property type="match status" value="1"/>
</dbReference>
<reference evidence="6" key="1">
    <citation type="journal article" date="2014" name="Int. J. Syst. Evol. Microbiol.">
        <title>Complete genome sequence of Corynebacterium casei LMG S-19264T (=DSM 44701T), isolated from a smear-ripened cheese.</title>
        <authorList>
            <consortium name="US DOE Joint Genome Institute (JGI-PGF)"/>
            <person name="Walter F."/>
            <person name="Albersmeier A."/>
            <person name="Kalinowski J."/>
            <person name="Ruckert C."/>
        </authorList>
    </citation>
    <scope>NUCLEOTIDE SEQUENCE</scope>
    <source>
        <strain evidence="6">NBRC 112290</strain>
    </source>
</reference>
<evidence type="ECO:0000256" key="3">
    <source>
        <dbReference type="PROSITE-ProRule" id="PRU10007"/>
    </source>
</evidence>
<keyword evidence="7" id="KW-1185">Reference proteome</keyword>
<comment type="caution">
    <text evidence="6">The sequence shown here is derived from an EMBL/GenBank/DDBJ whole genome shotgun (WGS) entry which is preliminary data.</text>
</comment>
<dbReference type="InterPro" id="IPR016161">
    <property type="entry name" value="Ald_DH/histidinol_DH"/>
</dbReference>
<dbReference type="InterPro" id="IPR050740">
    <property type="entry name" value="Aldehyde_DH_Superfamily"/>
</dbReference>
<name>A0AA37XDU3_9MICO</name>
<feature type="active site" evidence="3">
    <location>
        <position position="7"/>
    </location>
</feature>
<feature type="domain" description="Aldehyde dehydrogenase" evidence="5">
    <location>
        <begin position="3"/>
        <end position="231"/>
    </location>
</feature>
<dbReference type="InterPro" id="IPR029510">
    <property type="entry name" value="Ald_DH_CS_GLU"/>
</dbReference>
<keyword evidence="2 4" id="KW-0560">Oxidoreductase</keyword>
<accession>A0AA37XDU3</accession>
<dbReference type="Pfam" id="PF00171">
    <property type="entry name" value="Aldedh"/>
    <property type="match status" value="1"/>
</dbReference>
<evidence type="ECO:0000313" key="7">
    <source>
        <dbReference type="Proteomes" id="UP001157161"/>
    </source>
</evidence>
<dbReference type="InterPro" id="IPR016162">
    <property type="entry name" value="Ald_DH_N"/>
</dbReference>
<dbReference type="InterPro" id="IPR016163">
    <property type="entry name" value="Ald_DH_C"/>
</dbReference>
<dbReference type="EMBL" id="BSUM01000001">
    <property type="protein sequence ID" value="GMA31157.1"/>
    <property type="molecule type" value="Genomic_DNA"/>
</dbReference>
<dbReference type="Proteomes" id="UP001157161">
    <property type="component" value="Unassembled WGS sequence"/>
</dbReference>
<reference evidence="6" key="2">
    <citation type="submission" date="2023-02" db="EMBL/GenBank/DDBJ databases">
        <authorList>
            <person name="Sun Q."/>
            <person name="Mori K."/>
        </authorList>
    </citation>
    <scope>NUCLEOTIDE SEQUENCE</scope>
    <source>
        <strain evidence="6">NBRC 112290</strain>
    </source>
</reference>
<dbReference type="FunFam" id="3.40.309.10:FF:000004">
    <property type="entry name" value="Succinate-semialdehyde dehydrogenase I"/>
    <property type="match status" value="1"/>
</dbReference>
<evidence type="ECO:0000313" key="6">
    <source>
        <dbReference type="EMBL" id="GMA31157.1"/>
    </source>
</evidence>
<evidence type="ECO:0000259" key="5">
    <source>
        <dbReference type="Pfam" id="PF00171"/>
    </source>
</evidence>
<dbReference type="SUPFAM" id="SSF53720">
    <property type="entry name" value="ALDH-like"/>
    <property type="match status" value="1"/>
</dbReference>
<protein>
    <recommendedName>
        <fullName evidence="5">Aldehyde dehydrogenase domain-containing protein</fullName>
    </recommendedName>
</protein>
<dbReference type="PROSITE" id="PS00687">
    <property type="entry name" value="ALDEHYDE_DEHYDR_GLU"/>
    <property type="match status" value="1"/>
</dbReference>
<dbReference type="AlphaFoldDB" id="A0AA37XDU3"/>
<evidence type="ECO:0000256" key="1">
    <source>
        <dbReference type="ARBA" id="ARBA00009986"/>
    </source>
</evidence>
<dbReference type="InterPro" id="IPR015590">
    <property type="entry name" value="Aldehyde_DH_dom"/>
</dbReference>
<dbReference type="PANTHER" id="PTHR43353">
    <property type="entry name" value="SUCCINATE-SEMIALDEHYDE DEHYDROGENASE, MITOCHONDRIAL"/>
    <property type="match status" value="1"/>
</dbReference>
<proteinExistence type="inferred from homology"/>